<dbReference type="GO" id="GO:0006412">
    <property type="term" value="P:translation"/>
    <property type="evidence" value="ECO:0007669"/>
    <property type="project" value="InterPro"/>
</dbReference>
<reference evidence="5 6" key="1">
    <citation type="journal article" date="2020" name="Appl. Microbiol. Biotechnol.">
        <title>Targeted gene deletion in Brettanomyces bruxellensis with an expression-free CRISPR-Cas9 system.</title>
        <authorList>
            <person name="Varela C."/>
            <person name="Bartel C."/>
            <person name="Onetto C."/>
            <person name="Borneman A."/>
        </authorList>
    </citation>
    <scope>NUCLEOTIDE SEQUENCE [LARGE SCALE GENOMIC DNA]</scope>
    <source>
        <strain evidence="5 6">AWRI1613</strain>
    </source>
</reference>
<dbReference type="InterPro" id="IPR028364">
    <property type="entry name" value="Ribosomal_uL1/biogenesis"/>
</dbReference>
<dbReference type="InterPro" id="IPR016095">
    <property type="entry name" value="Ribosomal_uL1_3-a/b-sand"/>
</dbReference>
<keyword evidence="2" id="KW-0689">Ribosomal protein</keyword>
<evidence type="ECO:0000256" key="3">
    <source>
        <dbReference type="ARBA" id="ARBA00023274"/>
    </source>
</evidence>
<evidence type="ECO:0000256" key="2">
    <source>
        <dbReference type="ARBA" id="ARBA00022980"/>
    </source>
</evidence>
<dbReference type="Proteomes" id="UP000568158">
    <property type="component" value="Unassembled WGS sequence"/>
</dbReference>
<dbReference type="GO" id="GO:0005762">
    <property type="term" value="C:mitochondrial large ribosomal subunit"/>
    <property type="evidence" value="ECO:0007669"/>
    <property type="project" value="TreeGrafter"/>
</dbReference>
<dbReference type="EMBL" id="JABCYN010000022">
    <property type="protein sequence ID" value="KAF6013276.1"/>
    <property type="molecule type" value="Genomic_DNA"/>
</dbReference>
<comment type="caution">
    <text evidence="5">The sequence shown here is derived from an EMBL/GenBank/DDBJ whole genome shotgun (WGS) entry which is preliminary data.</text>
</comment>
<dbReference type="AlphaFoldDB" id="A0A8H6BK57"/>
<dbReference type="PROSITE" id="PS50022">
    <property type="entry name" value="FA58C_3"/>
    <property type="match status" value="1"/>
</dbReference>
<dbReference type="Gene3D" id="3.30.190.20">
    <property type="match status" value="1"/>
</dbReference>
<dbReference type="Pfam" id="PF00687">
    <property type="entry name" value="Ribosomal_L1"/>
    <property type="match status" value="1"/>
</dbReference>
<dbReference type="InterPro" id="IPR023674">
    <property type="entry name" value="Ribosomal_uL1-like"/>
</dbReference>
<evidence type="ECO:0000313" key="6">
    <source>
        <dbReference type="Proteomes" id="UP000568158"/>
    </source>
</evidence>
<dbReference type="GO" id="GO:0003723">
    <property type="term" value="F:RNA binding"/>
    <property type="evidence" value="ECO:0007669"/>
    <property type="project" value="InterPro"/>
</dbReference>
<protein>
    <recommendedName>
        <fullName evidence="4">F5/8 type C domain-containing protein</fullName>
    </recommendedName>
</protein>
<dbReference type="SUPFAM" id="SSF56808">
    <property type="entry name" value="Ribosomal protein L1"/>
    <property type="match status" value="1"/>
</dbReference>
<feature type="domain" description="F5/8 type C" evidence="4">
    <location>
        <begin position="1"/>
        <end position="33"/>
    </location>
</feature>
<name>A0A8H6BK57_DEKBR</name>
<evidence type="ECO:0000259" key="4">
    <source>
        <dbReference type="PROSITE" id="PS50022"/>
    </source>
</evidence>
<dbReference type="PANTHER" id="PTHR36427">
    <property type="entry name" value="54S RIBOSOMAL PROTEIN L1, MITOCHONDRIAL"/>
    <property type="match status" value="1"/>
</dbReference>
<dbReference type="PANTHER" id="PTHR36427:SF3">
    <property type="entry name" value="LARGE RIBOSOMAL SUBUNIT PROTEIN UL1M"/>
    <property type="match status" value="1"/>
</dbReference>
<gene>
    <name evidence="5" type="ORF">HII12_001991</name>
</gene>
<dbReference type="InterPro" id="IPR002143">
    <property type="entry name" value="Ribosomal_uL1"/>
</dbReference>
<accession>A0A8H6BK57</accession>
<sequence length="209" mass="22434">MEVPVAMRYLRAAEVGRTPNESSVSIQVEVLGERGTAPLQGAVRFAKPLKETRILCLSLTPEKREEALKAGAVAANDVSFINDISSGKAVDLNYDKIIATPDIEPMLRKVGRVLGPKGLMPAAKRGTVTENVGEMISNTLGTQPFRERNGRVALTVARCDFRDEDVMRNIISASKAIRQAIASAKAKKPIILGNTVLSSTHGPGIVIAF</sequence>
<proteinExistence type="inferred from homology"/>
<dbReference type="Gene3D" id="3.40.50.790">
    <property type="match status" value="1"/>
</dbReference>
<organism evidence="5 6">
    <name type="scientific">Dekkera bruxellensis</name>
    <name type="common">Brettanomyces custersii</name>
    <dbReference type="NCBI Taxonomy" id="5007"/>
    <lineage>
        <taxon>Eukaryota</taxon>
        <taxon>Fungi</taxon>
        <taxon>Dikarya</taxon>
        <taxon>Ascomycota</taxon>
        <taxon>Saccharomycotina</taxon>
        <taxon>Pichiomycetes</taxon>
        <taxon>Pichiales</taxon>
        <taxon>Pichiaceae</taxon>
        <taxon>Brettanomyces</taxon>
    </lineage>
</organism>
<comment type="similarity">
    <text evidence="1">Belongs to the universal ribosomal protein uL1 family.</text>
</comment>
<evidence type="ECO:0000256" key="1">
    <source>
        <dbReference type="ARBA" id="ARBA00010531"/>
    </source>
</evidence>
<dbReference type="CDD" id="cd00403">
    <property type="entry name" value="Ribosomal_L1"/>
    <property type="match status" value="1"/>
</dbReference>
<dbReference type="GO" id="GO:0003735">
    <property type="term" value="F:structural constituent of ribosome"/>
    <property type="evidence" value="ECO:0007669"/>
    <property type="project" value="InterPro"/>
</dbReference>
<dbReference type="PIRSF" id="PIRSF002155">
    <property type="entry name" value="Ribosomal_L1"/>
    <property type="match status" value="1"/>
</dbReference>
<evidence type="ECO:0000313" key="5">
    <source>
        <dbReference type="EMBL" id="KAF6013276.1"/>
    </source>
</evidence>
<keyword evidence="3" id="KW-0687">Ribonucleoprotein</keyword>
<dbReference type="InterPro" id="IPR000421">
    <property type="entry name" value="FA58C"/>
</dbReference>